<dbReference type="OrthoDB" id="205662at2759"/>
<sequence length="305" mass="33850">MNAMTSFRASAKDKNYVDGDMTYYGVVNLILELDYTEANKGGDGSGQSEHGDDAIVEKKCVLFDEDGRPVGGKSAEFSSSLGEINRAHASIVFQTKKRILTLRPVTRTVLYVALHTNDNGTCPIEEHCVEVDLIEFSRKTPDCNPKNATIGNATIKLIGARYTSLLVRIRLESIIDSVNKILEEANKRIQPTGTVELFGDLRGRLYDSNKNLVMATLVVGGVASAMGPMVEKSSKIPVSVQDLAVQSQALFNIKDSNKDDRERMVVRRYKFEEPRLEQIQDLDLYHLHICECFYCCVCGAVGTRD</sequence>
<protein>
    <submittedName>
        <fullName evidence="1">Uncharacterized protein</fullName>
    </submittedName>
</protein>
<keyword evidence="2" id="KW-1185">Reference proteome</keyword>
<dbReference type="InterPro" id="IPR045110">
    <property type="entry name" value="XMAP215"/>
</dbReference>
<dbReference type="Proteomes" id="UP000631114">
    <property type="component" value="Unassembled WGS sequence"/>
</dbReference>
<name>A0A835I2V7_9MAGN</name>
<evidence type="ECO:0000313" key="2">
    <source>
        <dbReference type="Proteomes" id="UP000631114"/>
    </source>
</evidence>
<gene>
    <name evidence="1" type="ORF">IFM89_021852</name>
</gene>
<accession>A0A835I2V7</accession>
<dbReference type="GO" id="GO:0051010">
    <property type="term" value="F:microtubule plus-end binding"/>
    <property type="evidence" value="ECO:0007669"/>
    <property type="project" value="InterPro"/>
</dbReference>
<proteinExistence type="predicted"/>
<dbReference type="AlphaFoldDB" id="A0A835I2V7"/>
<dbReference type="EMBL" id="JADFTS010000004">
    <property type="protein sequence ID" value="KAF9610291.1"/>
    <property type="molecule type" value="Genomic_DNA"/>
</dbReference>
<dbReference type="GO" id="GO:0030951">
    <property type="term" value="P:establishment or maintenance of microtubule cytoskeleton polarity"/>
    <property type="evidence" value="ECO:0007669"/>
    <property type="project" value="InterPro"/>
</dbReference>
<dbReference type="GO" id="GO:0007051">
    <property type="term" value="P:spindle organization"/>
    <property type="evidence" value="ECO:0007669"/>
    <property type="project" value="InterPro"/>
</dbReference>
<evidence type="ECO:0000313" key="1">
    <source>
        <dbReference type="EMBL" id="KAF9610291.1"/>
    </source>
</evidence>
<comment type="caution">
    <text evidence="1">The sequence shown here is derived from an EMBL/GenBank/DDBJ whole genome shotgun (WGS) entry which is preliminary data.</text>
</comment>
<reference evidence="1 2" key="1">
    <citation type="submission" date="2020-10" db="EMBL/GenBank/DDBJ databases">
        <title>The Coptis chinensis genome and diversification of protoberbering-type alkaloids.</title>
        <authorList>
            <person name="Wang B."/>
            <person name="Shu S."/>
            <person name="Song C."/>
            <person name="Liu Y."/>
        </authorList>
    </citation>
    <scope>NUCLEOTIDE SEQUENCE [LARGE SCALE GENOMIC DNA]</scope>
    <source>
        <strain evidence="1">HL-2020</strain>
        <tissue evidence="1">Leaf</tissue>
    </source>
</reference>
<dbReference type="GO" id="GO:0061863">
    <property type="term" value="F:microtubule plus end polymerase"/>
    <property type="evidence" value="ECO:0007669"/>
    <property type="project" value="InterPro"/>
</dbReference>
<dbReference type="GO" id="GO:0046785">
    <property type="term" value="P:microtubule polymerization"/>
    <property type="evidence" value="ECO:0007669"/>
    <property type="project" value="InterPro"/>
</dbReference>
<organism evidence="1 2">
    <name type="scientific">Coptis chinensis</name>
    <dbReference type="NCBI Taxonomy" id="261450"/>
    <lineage>
        <taxon>Eukaryota</taxon>
        <taxon>Viridiplantae</taxon>
        <taxon>Streptophyta</taxon>
        <taxon>Embryophyta</taxon>
        <taxon>Tracheophyta</taxon>
        <taxon>Spermatophyta</taxon>
        <taxon>Magnoliopsida</taxon>
        <taxon>Ranunculales</taxon>
        <taxon>Ranunculaceae</taxon>
        <taxon>Coptidoideae</taxon>
        <taxon>Coptis</taxon>
    </lineage>
</organism>
<dbReference type="PANTHER" id="PTHR12609">
    <property type="entry name" value="MICROTUBULE ASSOCIATED PROTEIN XMAP215"/>
    <property type="match status" value="1"/>
</dbReference>